<organism evidence="1 2">
    <name type="scientific">Sphingomonas floccifaciens</name>
    <dbReference type="NCBI Taxonomy" id="1844115"/>
    <lineage>
        <taxon>Bacteria</taxon>
        <taxon>Pseudomonadati</taxon>
        <taxon>Pseudomonadota</taxon>
        <taxon>Alphaproteobacteria</taxon>
        <taxon>Sphingomonadales</taxon>
        <taxon>Sphingomonadaceae</taxon>
        <taxon>Sphingomonas</taxon>
    </lineage>
</organism>
<protein>
    <submittedName>
        <fullName evidence="1">Uncharacterized protein</fullName>
    </submittedName>
</protein>
<name>A0ABW4NHT7_9SPHN</name>
<dbReference type="EMBL" id="JBHUFC010000024">
    <property type="protein sequence ID" value="MFD1789693.1"/>
    <property type="molecule type" value="Genomic_DNA"/>
</dbReference>
<dbReference type="Proteomes" id="UP001597283">
    <property type="component" value="Unassembled WGS sequence"/>
</dbReference>
<comment type="caution">
    <text evidence="1">The sequence shown here is derived from an EMBL/GenBank/DDBJ whole genome shotgun (WGS) entry which is preliminary data.</text>
</comment>
<evidence type="ECO:0000313" key="1">
    <source>
        <dbReference type="EMBL" id="MFD1789693.1"/>
    </source>
</evidence>
<evidence type="ECO:0000313" key="2">
    <source>
        <dbReference type="Proteomes" id="UP001597283"/>
    </source>
</evidence>
<accession>A0ABW4NHT7</accession>
<sequence length="157" mass="17423">MSAPTSASEAHSFIAVLHARYEATFDEYNVVDRAATRLNRKDNATLPMQCACDRAMRAIERESDALRQAILYQLPTNWTDALILHHHIRIAQDLVVNSDKPVEADKDALDAAVDTLLDFMASTITADHDTIGRQFTTAVAIVTERRRMRTGAVEAVA</sequence>
<reference evidence="2" key="1">
    <citation type="journal article" date="2019" name="Int. J. Syst. Evol. Microbiol.">
        <title>The Global Catalogue of Microorganisms (GCM) 10K type strain sequencing project: providing services to taxonomists for standard genome sequencing and annotation.</title>
        <authorList>
            <consortium name="The Broad Institute Genomics Platform"/>
            <consortium name="The Broad Institute Genome Sequencing Center for Infectious Disease"/>
            <person name="Wu L."/>
            <person name="Ma J."/>
        </authorList>
    </citation>
    <scope>NUCLEOTIDE SEQUENCE [LARGE SCALE GENOMIC DNA]</scope>
    <source>
        <strain evidence="2">Q85</strain>
    </source>
</reference>
<gene>
    <name evidence="1" type="ORF">ACFSC3_19235</name>
</gene>
<keyword evidence="2" id="KW-1185">Reference proteome</keyword>
<dbReference type="RefSeq" id="WP_380941841.1">
    <property type="nucleotide sequence ID" value="NZ_JBHUFC010000024.1"/>
</dbReference>
<proteinExistence type="predicted"/>